<dbReference type="InterPro" id="IPR013783">
    <property type="entry name" value="Ig-like_fold"/>
</dbReference>
<dbReference type="Proteomes" id="UP000037939">
    <property type="component" value="Unassembled WGS sequence"/>
</dbReference>
<dbReference type="EMBL" id="LAQT01000001">
    <property type="protein sequence ID" value="KPC55337.1"/>
    <property type="molecule type" value="Genomic_DNA"/>
</dbReference>
<feature type="chain" id="PRO_5005863217" description="Chitinase A N-terminal domain-containing protein" evidence="1">
    <location>
        <begin position="27"/>
        <end position="420"/>
    </location>
</feature>
<dbReference type="InterPro" id="IPR013540">
    <property type="entry name" value="ChitinaseA_N"/>
</dbReference>
<evidence type="ECO:0000313" key="4">
    <source>
        <dbReference type="Proteomes" id="UP000037939"/>
    </source>
</evidence>
<organism evidence="3 4">
    <name type="scientific">Amantichitinum ursilacus</name>
    <dbReference type="NCBI Taxonomy" id="857265"/>
    <lineage>
        <taxon>Bacteria</taxon>
        <taxon>Pseudomonadati</taxon>
        <taxon>Pseudomonadota</taxon>
        <taxon>Betaproteobacteria</taxon>
        <taxon>Neisseriales</taxon>
        <taxon>Chitinibacteraceae</taxon>
        <taxon>Amantichitinum</taxon>
    </lineage>
</organism>
<feature type="domain" description="Chitinase A N-terminal" evidence="2">
    <location>
        <begin position="221"/>
        <end position="311"/>
    </location>
</feature>
<dbReference type="PROSITE" id="PS51257">
    <property type="entry name" value="PROKAR_LIPOPROTEIN"/>
    <property type="match status" value="1"/>
</dbReference>
<dbReference type="Pfam" id="PF08329">
    <property type="entry name" value="ChitinaseA_N"/>
    <property type="match status" value="1"/>
</dbReference>
<dbReference type="SUPFAM" id="SSF81296">
    <property type="entry name" value="E set domains"/>
    <property type="match status" value="1"/>
</dbReference>
<name>A0A0N0XN42_9NEIS</name>
<gene>
    <name evidence="3" type="ORF">WG78_01730</name>
</gene>
<dbReference type="STRING" id="857265.WG78_01730"/>
<feature type="signal peptide" evidence="1">
    <location>
        <begin position="1"/>
        <end position="26"/>
    </location>
</feature>
<evidence type="ECO:0000256" key="1">
    <source>
        <dbReference type="SAM" id="SignalP"/>
    </source>
</evidence>
<keyword evidence="1" id="KW-0732">Signal</keyword>
<comment type="caution">
    <text evidence="3">The sequence shown here is derived from an EMBL/GenBank/DDBJ whole genome shotgun (WGS) entry which is preliminary data.</text>
</comment>
<dbReference type="GO" id="GO:0006032">
    <property type="term" value="P:chitin catabolic process"/>
    <property type="evidence" value="ECO:0007669"/>
    <property type="project" value="InterPro"/>
</dbReference>
<dbReference type="OrthoDB" id="8581870at2"/>
<dbReference type="GO" id="GO:0004568">
    <property type="term" value="F:chitinase activity"/>
    <property type="evidence" value="ECO:0007669"/>
    <property type="project" value="InterPro"/>
</dbReference>
<reference evidence="3 4" key="1">
    <citation type="submission" date="2015-07" db="EMBL/GenBank/DDBJ databases">
        <title>Draft genome sequence of the Amantichitinum ursilacus IGB-41, a new chitin-degrading bacterium.</title>
        <authorList>
            <person name="Kirstahler P."/>
            <person name="Guenther M."/>
            <person name="Grumaz C."/>
            <person name="Rupp S."/>
            <person name="Zibek S."/>
            <person name="Sohn K."/>
        </authorList>
    </citation>
    <scope>NUCLEOTIDE SEQUENCE [LARGE SCALE GENOMIC DNA]</scope>
    <source>
        <strain evidence="3 4">IGB-41</strain>
    </source>
</reference>
<evidence type="ECO:0000259" key="2">
    <source>
        <dbReference type="Pfam" id="PF08329"/>
    </source>
</evidence>
<sequence length="420" mass="45474">MRAGWRAALSAIGLGVTMTWAACAHAALLTPEEAQQPGNRVCKPAKGGMLDCTDLAEPDPAPSNDASIQPLPAIKYSGEHFPAPTAEAPIKPALDTIPEKLDSDSVRIGWDINFGTTAQYWEIYDNGVLAMRSQEFTQRTLVSSSKQDISARAVSVQSGEYTLRRLAAGRHLFEVRLCNANVDGSPLCTSVTGNTWVGDVDQTLGSPSTPEIEWLPSVSTGEPVELTWHMWWGVPGHYWQVLDQGRVVYESTTFNENTDHTQSASTQLRDLAAGTHALTVRLCSKLDCADSEAYPLEVMLAGVDAAALPKLALLGKVADSWVVMWSVPMLAAAKQPLRWRWIDADSGQAIGADQTKARECESGADELVQKTSQTRSYCGQTRLLAAQAPVRLGVEVCWATERACRRSEPLELVGAARAGR</sequence>
<dbReference type="AlphaFoldDB" id="A0A0N0XN42"/>
<dbReference type="InterPro" id="IPR014756">
    <property type="entry name" value="Ig_E-set"/>
</dbReference>
<protein>
    <recommendedName>
        <fullName evidence="2">Chitinase A N-terminal domain-containing protein</fullName>
    </recommendedName>
</protein>
<dbReference type="Gene3D" id="2.60.40.10">
    <property type="entry name" value="Immunoglobulins"/>
    <property type="match status" value="2"/>
</dbReference>
<accession>A0A0N0XN42</accession>
<keyword evidence="4" id="KW-1185">Reference proteome</keyword>
<evidence type="ECO:0000313" key="3">
    <source>
        <dbReference type="EMBL" id="KPC55337.1"/>
    </source>
</evidence>
<proteinExistence type="predicted"/>
<dbReference type="RefSeq" id="WP_083458695.1">
    <property type="nucleotide sequence ID" value="NZ_LAQT01000001.1"/>
</dbReference>